<dbReference type="PANTHER" id="PTHR43823:SF3">
    <property type="entry name" value="MULTIDRUG EXPORT PROTEIN MEPA"/>
    <property type="match status" value="1"/>
</dbReference>
<feature type="transmembrane region" description="Helical" evidence="6">
    <location>
        <begin position="58"/>
        <end position="80"/>
    </location>
</feature>
<keyword evidence="4 6" id="KW-1133">Transmembrane helix</keyword>
<feature type="transmembrane region" description="Helical" evidence="6">
    <location>
        <begin position="12"/>
        <end position="38"/>
    </location>
</feature>
<evidence type="ECO:0000313" key="8">
    <source>
        <dbReference type="Proteomes" id="UP000295184"/>
    </source>
</evidence>
<sequence>MNPRYLAGCGRIARRVVSIGIPAGINSALMSISTVLLNNALVPYGDTAVAAMGIVTKVYMFIVFVHMGITNGIQPLLGYCHGAGAAKRFRDILWFSGALTLVCGTLLSGIYIGFAPQVIRVFIDDA</sequence>
<keyword evidence="3 6" id="KW-0812">Transmembrane</keyword>
<accession>A0A4R1QUE2</accession>
<evidence type="ECO:0000313" key="7">
    <source>
        <dbReference type="EMBL" id="TCL56115.1"/>
    </source>
</evidence>
<dbReference type="InterPro" id="IPR002528">
    <property type="entry name" value="MATE_fam"/>
</dbReference>
<evidence type="ECO:0000256" key="2">
    <source>
        <dbReference type="ARBA" id="ARBA00022475"/>
    </source>
</evidence>
<name>A0A4R1QUE2_9FIRM</name>
<keyword evidence="2" id="KW-1003">Cell membrane</keyword>
<dbReference type="PANTHER" id="PTHR43823">
    <property type="entry name" value="SPORULATION PROTEIN YKVU"/>
    <property type="match status" value="1"/>
</dbReference>
<keyword evidence="5 6" id="KW-0472">Membrane</keyword>
<dbReference type="Proteomes" id="UP000295184">
    <property type="component" value="Unassembled WGS sequence"/>
</dbReference>
<dbReference type="InterPro" id="IPR051327">
    <property type="entry name" value="MATE_MepA_subfamily"/>
</dbReference>
<dbReference type="Pfam" id="PF01554">
    <property type="entry name" value="MatE"/>
    <property type="match status" value="1"/>
</dbReference>
<reference evidence="7 8" key="1">
    <citation type="submission" date="2019-03" db="EMBL/GenBank/DDBJ databases">
        <title>Genomic Encyclopedia of Type Strains, Phase IV (KMG-IV): sequencing the most valuable type-strain genomes for metagenomic binning, comparative biology and taxonomic classification.</title>
        <authorList>
            <person name="Goeker M."/>
        </authorList>
    </citation>
    <scope>NUCLEOTIDE SEQUENCE [LARGE SCALE GENOMIC DNA]</scope>
    <source>
        <strain evidence="7 8">DSM 100451</strain>
    </source>
</reference>
<evidence type="ECO:0000256" key="5">
    <source>
        <dbReference type="ARBA" id="ARBA00023136"/>
    </source>
</evidence>
<dbReference type="GO" id="GO:0015297">
    <property type="term" value="F:antiporter activity"/>
    <property type="evidence" value="ECO:0007669"/>
    <property type="project" value="InterPro"/>
</dbReference>
<dbReference type="AlphaFoldDB" id="A0A4R1QUE2"/>
<evidence type="ECO:0000256" key="1">
    <source>
        <dbReference type="ARBA" id="ARBA00004651"/>
    </source>
</evidence>
<evidence type="ECO:0000256" key="4">
    <source>
        <dbReference type="ARBA" id="ARBA00022989"/>
    </source>
</evidence>
<dbReference type="GO" id="GO:0005886">
    <property type="term" value="C:plasma membrane"/>
    <property type="evidence" value="ECO:0007669"/>
    <property type="project" value="UniProtKB-SubCell"/>
</dbReference>
<dbReference type="EMBL" id="SLUM01000014">
    <property type="protein sequence ID" value="TCL56115.1"/>
    <property type="molecule type" value="Genomic_DNA"/>
</dbReference>
<feature type="transmembrane region" description="Helical" evidence="6">
    <location>
        <begin position="92"/>
        <end position="114"/>
    </location>
</feature>
<dbReference type="RefSeq" id="WP_197410500.1">
    <property type="nucleotide sequence ID" value="NZ_CABKVM010000014.1"/>
</dbReference>
<gene>
    <name evidence="7" type="ORF">EDD77_11469</name>
</gene>
<comment type="subcellular location">
    <subcellularLocation>
        <location evidence="1">Cell membrane</location>
        <topology evidence="1">Multi-pass membrane protein</topology>
    </subcellularLocation>
</comment>
<organism evidence="7 8">
    <name type="scientific">Allofournierella massiliensis</name>
    <dbReference type="NCBI Taxonomy" id="1650663"/>
    <lineage>
        <taxon>Bacteria</taxon>
        <taxon>Bacillati</taxon>
        <taxon>Bacillota</taxon>
        <taxon>Clostridia</taxon>
        <taxon>Eubacteriales</taxon>
        <taxon>Oscillospiraceae</taxon>
        <taxon>Allofournierella</taxon>
    </lineage>
</organism>
<proteinExistence type="predicted"/>
<evidence type="ECO:0000256" key="3">
    <source>
        <dbReference type="ARBA" id="ARBA00022692"/>
    </source>
</evidence>
<dbReference type="STRING" id="1650663.GCA_001486665_01004"/>
<dbReference type="GO" id="GO:0042910">
    <property type="term" value="F:xenobiotic transmembrane transporter activity"/>
    <property type="evidence" value="ECO:0007669"/>
    <property type="project" value="InterPro"/>
</dbReference>
<comment type="caution">
    <text evidence="7">The sequence shown here is derived from an EMBL/GenBank/DDBJ whole genome shotgun (WGS) entry which is preliminary data.</text>
</comment>
<evidence type="ECO:0000256" key="6">
    <source>
        <dbReference type="SAM" id="Phobius"/>
    </source>
</evidence>
<protein>
    <submittedName>
        <fullName evidence="7">MatE protein</fullName>
    </submittedName>
</protein>